<dbReference type="SUPFAM" id="SSF52833">
    <property type="entry name" value="Thioredoxin-like"/>
    <property type="match status" value="1"/>
</dbReference>
<feature type="non-terminal residue" evidence="1">
    <location>
        <position position="162"/>
    </location>
</feature>
<name>A0AA38CIJ8_TAXCH</name>
<evidence type="ECO:0008006" key="3">
    <source>
        <dbReference type="Google" id="ProtNLM"/>
    </source>
</evidence>
<organism evidence="1 2">
    <name type="scientific">Taxus chinensis</name>
    <name type="common">Chinese yew</name>
    <name type="synonym">Taxus wallichiana var. chinensis</name>
    <dbReference type="NCBI Taxonomy" id="29808"/>
    <lineage>
        <taxon>Eukaryota</taxon>
        <taxon>Viridiplantae</taxon>
        <taxon>Streptophyta</taxon>
        <taxon>Embryophyta</taxon>
        <taxon>Tracheophyta</taxon>
        <taxon>Spermatophyta</taxon>
        <taxon>Pinopsida</taxon>
        <taxon>Pinidae</taxon>
        <taxon>Conifers II</taxon>
        <taxon>Cupressales</taxon>
        <taxon>Taxaceae</taxon>
        <taxon>Taxus</taxon>
    </lineage>
</organism>
<comment type="caution">
    <text evidence="1">The sequence shown here is derived from an EMBL/GenBank/DDBJ whole genome shotgun (WGS) entry which is preliminary data.</text>
</comment>
<sequence length="162" mass="17825">NTIYLTPLQLESILTDGSTSQLWLVEFRALWSSRCVQASQVLSNLSLMYPSKNLSFGLVDLGRFPNAASKFGITLGANMGQLPTYILFENAVEVSRIPEMDFVAKAKTSTINKDVVERPEEVATRRLEDAVGHLEDGATGRLEDVVGRLEDATGRVEGVKHQ</sequence>
<evidence type="ECO:0000313" key="2">
    <source>
        <dbReference type="Proteomes" id="UP000824469"/>
    </source>
</evidence>
<keyword evidence="2" id="KW-1185">Reference proteome</keyword>
<protein>
    <recommendedName>
        <fullName evidence="3">Thioredoxin domain-containing protein</fullName>
    </recommendedName>
</protein>
<dbReference type="Gene3D" id="3.40.30.10">
    <property type="entry name" value="Glutaredoxin"/>
    <property type="match status" value="1"/>
</dbReference>
<accession>A0AA38CIJ8</accession>
<evidence type="ECO:0000313" key="1">
    <source>
        <dbReference type="EMBL" id="KAH9301010.1"/>
    </source>
</evidence>
<reference evidence="1 2" key="1">
    <citation type="journal article" date="2021" name="Nat. Plants">
        <title>The Taxus genome provides insights into paclitaxel biosynthesis.</title>
        <authorList>
            <person name="Xiong X."/>
            <person name="Gou J."/>
            <person name="Liao Q."/>
            <person name="Li Y."/>
            <person name="Zhou Q."/>
            <person name="Bi G."/>
            <person name="Li C."/>
            <person name="Du R."/>
            <person name="Wang X."/>
            <person name="Sun T."/>
            <person name="Guo L."/>
            <person name="Liang H."/>
            <person name="Lu P."/>
            <person name="Wu Y."/>
            <person name="Zhang Z."/>
            <person name="Ro D.K."/>
            <person name="Shang Y."/>
            <person name="Huang S."/>
            <person name="Yan J."/>
        </authorList>
    </citation>
    <scope>NUCLEOTIDE SEQUENCE [LARGE SCALE GENOMIC DNA]</scope>
    <source>
        <strain evidence="1">Ta-2019</strain>
    </source>
</reference>
<dbReference type="OMA" id="RIPEMDF"/>
<dbReference type="InterPro" id="IPR036249">
    <property type="entry name" value="Thioredoxin-like_sf"/>
</dbReference>
<proteinExistence type="predicted"/>
<dbReference type="EMBL" id="JAHRHJ020000009">
    <property type="protein sequence ID" value="KAH9301010.1"/>
    <property type="molecule type" value="Genomic_DNA"/>
</dbReference>
<dbReference type="Proteomes" id="UP000824469">
    <property type="component" value="Unassembled WGS sequence"/>
</dbReference>
<dbReference type="AlphaFoldDB" id="A0AA38CIJ8"/>
<gene>
    <name evidence="1" type="ORF">KI387_012593</name>
</gene>